<organism evidence="1 2">
    <name type="scientific">Nezara viridula</name>
    <name type="common">Southern green stink bug</name>
    <name type="synonym">Cimex viridulus</name>
    <dbReference type="NCBI Taxonomy" id="85310"/>
    <lineage>
        <taxon>Eukaryota</taxon>
        <taxon>Metazoa</taxon>
        <taxon>Ecdysozoa</taxon>
        <taxon>Arthropoda</taxon>
        <taxon>Hexapoda</taxon>
        <taxon>Insecta</taxon>
        <taxon>Pterygota</taxon>
        <taxon>Neoptera</taxon>
        <taxon>Paraneoptera</taxon>
        <taxon>Hemiptera</taxon>
        <taxon>Heteroptera</taxon>
        <taxon>Panheteroptera</taxon>
        <taxon>Pentatomomorpha</taxon>
        <taxon>Pentatomoidea</taxon>
        <taxon>Pentatomidae</taxon>
        <taxon>Pentatominae</taxon>
        <taxon>Nezara</taxon>
    </lineage>
</organism>
<dbReference type="AlphaFoldDB" id="A0A9P0E6Z6"/>
<evidence type="ECO:0000313" key="1">
    <source>
        <dbReference type="EMBL" id="CAH1391278.1"/>
    </source>
</evidence>
<sequence length="80" mass="8242">MPPTLAVRFLISGAPIDGIDKCEGDPTACCGYPLNKCKTFGSCSACVSDLLPLNVFFLPGCLFETTVGNVISALAPQSSG</sequence>
<dbReference type="EMBL" id="OV725077">
    <property type="protein sequence ID" value="CAH1391278.1"/>
    <property type="molecule type" value="Genomic_DNA"/>
</dbReference>
<dbReference type="Proteomes" id="UP001152798">
    <property type="component" value="Chromosome 1"/>
</dbReference>
<keyword evidence="2" id="KW-1185">Reference proteome</keyword>
<name>A0A9P0E6Z6_NEZVI</name>
<accession>A0A9P0E6Z6</accession>
<evidence type="ECO:0000313" key="2">
    <source>
        <dbReference type="Proteomes" id="UP001152798"/>
    </source>
</evidence>
<reference evidence="1" key="1">
    <citation type="submission" date="2022-01" db="EMBL/GenBank/DDBJ databases">
        <authorList>
            <person name="King R."/>
        </authorList>
    </citation>
    <scope>NUCLEOTIDE SEQUENCE</scope>
</reference>
<protein>
    <submittedName>
        <fullName evidence="1">Uncharacterized protein</fullName>
    </submittedName>
</protein>
<gene>
    <name evidence="1" type="ORF">NEZAVI_LOCUS2323</name>
</gene>
<proteinExistence type="predicted"/>